<dbReference type="Proteomes" id="UP000001610">
    <property type="component" value="Unassembled WGS sequence"/>
</dbReference>
<dbReference type="InterPro" id="IPR049900">
    <property type="entry name" value="PKS_mFAS_DH"/>
</dbReference>
<dbReference type="Pfam" id="PF00109">
    <property type="entry name" value="ketoacyl-synt"/>
    <property type="match status" value="1"/>
</dbReference>
<dbReference type="InterPro" id="IPR006162">
    <property type="entry name" value="Ppantetheine_attach_site"/>
</dbReference>
<dbReference type="SMART" id="SM00823">
    <property type="entry name" value="PKS_PP"/>
    <property type="match status" value="2"/>
</dbReference>
<dbReference type="InterPro" id="IPR029063">
    <property type="entry name" value="SAM-dependent_MTases_sf"/>
</dbReference>
<reference evidence="15 16" key="1">
    <citation type="journal article" date="2011" name="Genome Biol.">
        <title>Genome sequence of the insect pathogenic fungus Cordyceps militaris, a valued traditional Chinese medicine.</title>
        <authorList>
            <person name="Zheng P."/>
            <person name="Xia Y."/>
            <person name="Xiao G."/>
            <person name="Xiong C."/>
            <person name="Hu X."/>
            <person name="Zhang S."/>
            <person name="Zheng H."/>
            <person name="Huang Y."/>
            <person name="Zhou Y."/>
            <person name="Wang S."/>
            <person name="Zhao G.P."/>
            <person name="Liu X."/>
            <person name="St Leger R.J."/>
            <person name="Wang C."/>
        </authorList>
    </citation>
    <scope>NUCLEOTIDE SEQUENCE [LARGE SCALE GENOMIC DNA]</scope>
    <source>
        <strain evidence="15 16">CM01</strain>
    </source>
</reference>
<organism evidence="15 16">
    <name type="scientific">Cordyceps militaris (strain CM01)</name>
    <name type="common">Caterpillar fungus</name>
    <dbReference type="NCBI Taxonomy" id="983644"/>
    <lineage>
        <taxon>Eukaryota</taxon>
        <taxon>Fungi</taxon>
        <taxon>Dikarya</taxon>
        <taxon>Ascomycota</taxon>
        <taxon>Pezizomycotina</taxon>
        <taxon>Sordariomycetes</taxon>
        <taxon>Hypocreomycetidae</taxon>
        <taxon>Hypocreales</taxon>
        <taxon>Cordycipitaceae</taxon>
        <taxon>Cordyceps</taxon>
    </lineage>
</organism>
<dbReference type="InterPro" id="IPR020841">
    <property type="entry name" value="PKS_Beta-ketoAc_synthase_dom"/>
</dbReference>
<dbReference type="GO" id="GO:0004312">
    <property type="term" value="F:fatty acid synthase activity"/>
    <property type="evidence" value="ECO:0007669"/>
    <property type="project" value="TreeGrafter"/>
</dbReference>
<dbReference type="GO" id="GO:0016874">
    <property type="term" value="F:ligase activity"/>
    <property type="evidence" value="ECO:0007669"/>
    <property type="project" value="UniProtKB-KW"/>
</dbReference>
<dbReference type="InParanoid" id="G3JD22"/>
<dbReference type="InterPro" id="IPR042099">
    <property type="entry name" value="ANL_N_sf"/>
</dbReference>
<feature type="region of interest" description="N-terminal hotdog fold" evidence="10">
    <location>
        <begin position="1045"/>
        <end position="1182"/>
    </location>
</feature>
<dbReference type="InterPro" id="IPR016035">
    <property type="entry name" value="Acyl_Trfase/lysoPLipase"/>
</dbReference>
<dbReference type="InterPro" id="IPR018201">
    <property type="entry name" value="Ketoacyl_synth_AS"/>
</dbReference>
<evidence type="ECO:0000256" key="7">
    <source>
        <dbReference type="ARBA" id="ARBA00023002"/>
    </source>
</evidence>
<feature type="domain" description="PKS/mFAS DH" evidence="14">
    <location>
        <begin position="1045"/>
        <end position="1355"/>
    </location>
</feature>
<dbReference type="InterPro" id="IPR045851">
    <property type="entry name" value="AMP-bd_C_sf"/>
</dbReference>
<dbReference type="PROSITE" id="PS00606">
    <property type="entry name" value="KS3_1"/>
    <property type="match status" value="1"/>
</dbReference>
<keyword evidence="6" id="KW-0677">Repeat</keyword>
<dbReference type="InterPro" id="IPR049552">
    <property type="entry name" value="PKS_DH_N"/>
</dbReference>
<feature type="domain" description="Ketosynthase family 3 (KS3)" evidence="13">
    <location>
        <begin position="113"/>
        <end position="544"/>
    </location>
</feature>
<dbReference type="InterPro" id="IPR020807">
    <property type="entry name" value="PKS_DH"/>
</dbReference>
<evidence type="ECO:0000256" key="11">
    <source>
        <dbReference type="SAM" id="MobiDB-lite"/>
    </source>
</evidence>
<dbReference type="SUPFAM" id="SSF47336">
    <property type="entry name" value="ACP-like"/>
    <property type="match status" value="2"/>
</dbReference>
<keyword evidence="8" id="KW-0511">Multifunctional enzyme</keyword>
<dbReference type="GO" id="GO:0008168">
    <property type="term" value="F:methyltransferase activity"/>
    <property type="evidence" value="ECO:0007669"/>
    <property type="project" value="UniProtKB-KW"/>
</dbReference>
<feature type="active site" description="Proton donor; for dehydratase activity" evidence="10">
    <location>
        <position position="1262"/>
    </location>
</feature>
<evidence type="ECO:0000256" key="8">
    <source>
        <dbReference type="ARBA" id="ARBA00023268"/>
    </source>
</evidence>
<dbReference type="Gene3D" id="3.30.300.30">
    <property type="match status" value="1"/>
</dbReference>
<sequence>MSCFHVPKTKVQPSPWFDTSSPEHRLVKKLALHSSIKRLRQSDYGGPWPIGLAAGIDHFVRLFGNSMTPIALEARRSGVNLQRNMACSNNACLTTQLPNNGAVHPKNGSMRANEPIAIIGNACRFPGDSTSPSKLWDLLKQPREVSRNIDRFQSAGFYNKDGHYHGASNVQHSYLLNEDPRLFDAQFFNIPPGEAESIDPQQRMILETVYDAVETSGLVLENLRGSNTAVYVGVMCDDYGNICYVDQESIPTYAATGTARSILSNRVSFIFDWRGPSMTIDTACSSSLVALHQGVQVLRSGTAPVAIAAGANLIFSPNMFIAESNLNMLSPTGHSQMWDANADGYARGEGIAAVVMKRLSDAIRDGDNIECIIRETGVNQDGHTPGITMPSQEAQTRLIHDTYARAGLDLSKPEDRPQYFEAHGTGTKAGDGVESKAIYKAFFPESDDKHDTLWVGSIKTIIGHTEGTAGIAGIMKASLAIQNNTIPPNMHFNTLNPEIKPYYGKLQIATAAQNWPKLAAGSVPRASVNSFGFGGTNAHAIIEAYVPEAPKALTQAASPAVANPLALTFSATSEKSLTALMANYLEYLTENSEVDIGKLAWTLHDRRSTFTYRSSVAAQTQDELVSKLQKSVEDQQSGSSSSVTRGGSAKKNLLGVFTGQGAQWATMGRDLISSSKFAENIIDTLEKSLDDLPESDRPSWSLKEQMMADPSKSRITEGELSQPLCTAVQVMLVEMLKVAGIEFDSVVGHSSGEIGAAYASGFINATDAIRIAYYRGHYAYLARGPEGQLGGMLAAGTTLEDARELCDLPAFEGRVSVAAYNSSSSVTLSGDLDAIEEVKEVLEDERMFNRQLKVDTAYHSHHMIPCSKKYYAALDACKINIMTPSGRTKWYSSVYDGKVMDPCDALKHQYWVDNMVNIVLFATSLSSALTNSEPKLTQAIELGPHAALKGPASTVIEETIKSAIPYTGTLARGQNDVSAMATCFANLWAQFGRSSADWKAYYGLFADSTPKSMLGLPSYPFNHDRVFWYEARKSRVNRLREDPAHVLLGTRTDTINEREIRWRNYIHSGEIPWLQGHNIQGQTLFPAAGFLVMAVEAARIAGRAEAIQAIELKDSAIHRALAISDDKGIETLFTLSNVKIADIGDGTSVLTARFSCDACLQKQSDNFVAISSGEVIMTYGTPSSTALVEYPKEEGLGMLDVDADLFYAYLANIGYNYADMFKGITSLRRTTDLAQGIITTKVPESLANDPIDQFLLHPSTLDVAFQAIFAAISFPGDGALWDLHIPTTIRRVTINPVVCPINGGVDEKVRFSATSHRADDGTFSGCVDIFPVHSDYSMCQVEGLEVSPVSPPTAKDDRPFFGQTNHWLSLPDADSFATALRISSSQEGEKSQLDRLAVSHETDQLRAWAQTVLANLGKKASLPVMEDSDVSVREDSAYKTNLRILKTIGAGIEKGELPQGANASDLLNTFYNSSLGAPEAREALGVLAQQIVRRYPHMNILDLSSGSGSVTNAVMDKIGALFSAYTCTGATDEHFDQLSKDYPAISTRTLDFSEDLEEQGFFAGAYDLVIAGNGFHTIKDNVEGMQKLRSLVRPGGYLLAQQITNSESAHVGLTVASVALQPEEVSSTASLVADLGEYDEILRTAGFSGIDTVTPDSASPFTVFVSQAVDQQILNLREPLQSSKVDLENVLLIGGQRFQVSRMVETMKKALAPFAKNVDTIRSLNDLDASMLATRPYIISLTELDDPFFENLTETKWEALKTLFFRSRYILWATQGADGDAPFANVMKGVVRCMLVEIPHLHAQMFNVEGQLKPEKHALTMLESVMRLHISDTWKDRAPAYDPLWSVEREYMLKDDKLWIMRYDSEESLNAGYNALRRRVVQDVSTKNQVVALTPEKKLQQYRLSPKATVEIEGIPNSTVTVQQSLSSAIKVENLGSMHLSVGKEVETGATVVAFSEKNQSSLTLPKSRLLPVDVPEGKEHNLLVAIACNMLASDLLGKVVAGDRIVLHEPPTVLAKLLTERVANTGVQLLFTTTRRKAALQAQWKHIHAYSTDRDMRQITAANTAVFVDFSNNEKRRDVVEHLTEGLPFGTRKYELGDFLPSRSILYSDSTEEQVSAALENAHLTATAERSSVPFDNVANTRVQQIADDAALAETLTTVDWTDATPFPASVTLAMDEINFRPDRTYFLIGMTGSLGLSTCEYMMQRGARFFALSSRRPNVDKRWLDKVSKAYGAVVKAFPLDITSRASLQKVHDDINDTMPPIAGVANGALIMRDGLFMDSSCDTMNEALGPKVAGSVLLDELFYNVNLDFFMLYSSLVYVTGNIGQTSYAAGNGFMVSLVHGRRARGLNASVMNLGGISGIGYITRTDHGILGKLDILGYGIMSELDYKYFFAESVMAGAADSGRNPEVSAGLRYVNKTEKNPPKWVVDPKFSHYVIDRTARDSGDKGGDSSLSTKAQLLEATTEKEAFNIILTALMAMLGKKLDLPPTESVHSDVAIVEMGVDSLVAVDLRSWFSNEFEHDIPVIKILGGATLADLVEDTVANMSPDICPNVSLGSNDDTEAKPEAAVDLLAAVEPSSSDSSSSSDERESATSVETAPIPASKPTKEVVAAPEPTVAIVPKKHFVREEKMTYGCSRFWFLRQYLEDSTCFNVLVQTRLNARLQEAVRKLGARHESLRTAFFVSEKGEPRMGVMSDSLLRLEVEKIQEISQAEKAYQDMMGYNFDIERGEVIRMRLLSLSDKDHVFIFAVHHIAMDGFSFNLMIRDLDMMYQGKPVPQIPAQFTDFAIQQRRDVEAGRMRNDVAFWKKTFSNIPDPLPLFPFTGVGNRMPLVKYEHEEVELSLDAAMAQKIRNLCRQNRCTTFHFFLATFQIFLSKWLEVDDLCIGIADANRSDIKTLSTIGFLLNLVPLRFSALNAKAPFSSVLAAAKQTAYNSLAHSKLPFDLLLEELNLPRSSSTSPLFQAFLDYRQLAVKTPPMLESSAEGEQNFGATSYDVILDVTDYAMADIKIKWQTQKALYNTKHTEVMMESYMSLLNHFANSATSSVESAPLYRPEAVKAAVEVGQGLQFDAQWPETLSLKIDEISAKFPESPALVDISNKFTYTSMNRLIDQITEELAQGGVKAGDKVGIFQQPSSLWISSLLAVWRAGAVYVPLDPRNGVPRLASTVGVVQPQAIIHDDANSKDVAALAAPASATIININNVRKKDATVTRRPNLSTGNSSAIIVSSSGSTGVPKCIEVRHSSLSNLFEGDSQTWKLGNAKVLQQSAYSFDISLDQIMTAFVNGGTLYVASEEERTNPELISKVIVENNINYTTATPSEYSNWIGFACDTLSKAASWRIANVGGEGWNSTLRDSFANLKLSELVIRNNYGPAEASVWATRYPIEYPGKGTLIPAGAALPNYSFYIIDKKNNVVPTGVQGEILIGGAGVAVGYYKNAELTKDKFITDKHATEAHAAKGWDRAYKTGDKGYLTEDGTLIVQGRISGDTQIKLRGFRIELEDIESTIVHASQGVLTRAVANVRGDGPASYLVAFAEFADGYPAEEQDAYLSKLISKLPLPQYMRPNMMVPIVNIPVNSHNKVNRLAIATLPLRTTSDNSKSNAELTETAKTIRDIWVEILPESIIQNTTLNNSSDFFVLGGNSLLTVRLQSRLREICGVFVPLIKIMESPTLDGLGNLLDELLSNQEINWDVETALSDEMLSVIPVNTKTTRPKTSDLTVILTGVSGFIGRHLLQRLIEDKNVSAIHCVAVRNIEMDSPSRQKMKALIASTDKVQLHPGDLSEPRLGLSEAEFETLSKKADMIVHSGANRSFWSAYDMVRAPNVQSTKELALMAATALRDSNKVVPFHFMSGSEDAGIEPSTDGSNGYVASKWASEQFLRRFADKLGLPVHVHRQLPVPEGRTAQGEELDSILQEFVDVAAKMPELPNPDTWRGYYDLIPADRLSDDVVDLAMSALASTDNTFSKHSHYSSVRMDIGEVIKKIDSLDEYKNTDRPLIPAHVWVGKAKIAGFRYQFSTMKMSLQDAEGKNMGFLER</sequence>
<dbReference type="PROSITE" id="PS52019">
    <property type="entry name" value="PKS_MFAS_DH"/>
    <property type="match status" value="1"/>
</dbReference>
<dbReference type="InterPro" id="IPR001227">
    <property type="entry name" value="Ac_transferase_dom_sf"/>
</dbReference>
<evidence type="ECO:0000256" key="10">
    <source>
        <dbReference type="PROSITE-ProRule" id="PRU01363"/>
    </source>
</evidence>
<dbReference type="SMART" id="SM00825">
    <property type="entry name" value="PKS_KS"/>
    <property type="match status" value="1"/>
</dbReference>
<dbReference type="CDD" id="cd19532">
    <property type="entry name" value="C_PKS-NRPS"/>
    <property type="match status" value="1"/>
</dbReference>
<dbReference type="SMART" id="SM00826">
    <property type="entry name" value="PKS_DH"/>
    <property type="match status" value="1"/>
</dbReference>
<dbReference type="VEuPathDB" id="FungiDB:CCM_04722"/>
<dbReference type="InterPro" id="IPR050091">
    <property type="entry name" value="PKS_NRPS_Biosynth_Enz"/>
</dbReference>
<keyword evidence="7" id="KW-0560">Oxidoreductase</keyword>
<dbReference type="HOGENOM" id="CLU_000022_37_5_1"/>
<dbReference type="PROSITE" id="PS52004">
    <property type="entry name" value="KS3_2"/>
    <property type="match status" value="1"/>
</dbReference>
<evidence type="ECO:0000256" key="9">
    <source>
        <dbReference type="ARBA" id="ARBA00029443"/>
    </source>
</evidence>
<dbReference type="CDD" id="cd05930">
    <property type="entry name" value="A_NRPS"/>
    <property type="match status" value="1"/>
</dbReference>
<dbReference type="InterPro" id="IPR016036">
    <property type="entry name" value="Malonyl_transacylase_ACP-bd"/>
</dbReference>
<keyword evidence="3" id="KW-0436">Ligase</keyword>
<dbReference type="PANTHER" id="PTHR43775">
    <property type="entry name" value="FATTY ACID SYNTHASE"/>
    <property type="match status" value="1"/>
</dbReference>
<dbReference type="InterPro" id="IPR016039">
    <property type="entry name" value="Thiolase-like"/>
</dbReference>
<dbReference type="Pfam" id="PF00501">
    <property type="entry name" value="AMP-binding"/>
    <property type="match status" value="1"/>
</dbReference>
<dbReference type="InterPro" id="IPR013120">
    <property type="entry name" value="FAR_NAD-bd"/>
</dbReference>
<dbReference type="PANTHER" id="PTHR43775:SF20">
    <property type="entry name" value="HYBRID PKS-NRPS SYNTHETASE APDA"/>
    <property type="match status" value="1"/>
</dbReference>
<dbReference type="SMR" id="G3JD22"/>
<dbReference type="Pfam" id="PF22621">
    <property type="entry name" value="CurL-like_PKS_C"/>
    <property type="match status" value="1"/>
</dbReference>
<dbReference type="PROSITE" id="PS00012">
    <property type="entry name" value="PHOSPHOPANTETHEINE"/>
    <property type="match status" value="1"/>
</dbReference>
<feature type="compositionally biased region" description="Low complexity" evidence="11">
    <location>
        <begin position="637"/>
        <end position="647"/>
    </location>
</feature>
<dbReference type="InterPro" id="IPR036736">
    <property type="entry name" value="ACP-like_sf"/>
</dbReference>
<dbReference type="STRING" id="983644.G3JD22"/>
<keyword evidence="2" id="KW-0597">Phosphoprotein</keyword>
<dbReference type="Pfam" id="PF21089">
    <property type="entry name" value="PKS_DH_N"/>
    <property type="match status" value="1"/>
</dbReference>
<dbReference type="SUPFAM" id="SSF55048">
    <property type="entry name" value="Probable ACP-binding domain of malonyl-CoA ACP transacylase"/>
    <property type="match status" value="1"/>
</dbReference>
<dbReference type="SUPFAM" id="SSF56801">
    <property type="entry name" value="Acetyl-CoA synthetase-like"/>
    <property type="match status" value="1"/>
</dbReference>
<dbReference type="InterPro" id="IPR036291">
    <property type="entry name" value="NAD(P)-bd_dom_sf"/>
</dbReference>
<dbReference type="Pfam" id="PF08659">
    <property type="entry name" value="KR"/>
    <property type="match status" value="1"/>
</dbReference>
<dbReference type="InterPro" id="IPR014030">
    <property type="entry name" value="Ketoacyl_synth_N"/>
</dbReference>
<dbReference type="SMART" id="SM00822">
    <property type="entry name" value="PKS_KR"/>
    <property type="match status" value="1"/>
</dbReference>
<dbReference type="Pfam" id="PF07993">
    <property type="entry name" value="NAD_binding_4"/>
    <property type="match status" value="1"/>
</dbReference>
<protein>
    <submittedName>
        <fullName evidence="15">Hybrid NRPS/PKS enzyme, putative</fullName>
    </submittedName>
</protein>
<gene>
    <name evidence="15" type="ORF">CCM_04722</name>
</gene>
<dbReference type="Pfam" id="PF00668">
    <property type="entry name" value="Condensation"/>
    <property type="match status" value="1"/>
</dbReference>
<dbReference type="Gene3D" id="3.40.47.10">
    <property type="match status" value="1"/>
</dbReference>
<proteinExistence type="inferred from homology"/>
<feature type="region of interest" description="Disordered" evidence="11">
    <location>
        <begin position="627"/>
        <end position="647"/>
    </location>
</feature>
<dbReference type="KEGG" id="cmt:CCM_04722"/>
<evidence type="ECO:0000256" key="2">
    <source>
        <dbReference type="ARBA" id="ARBA00022553"/>
    </source>
</evidence>
<feature type="region of interest" description="C-terminal hotdog fold" evidence="10">
    <location>
        <begin position="1198"/>
        <end position="1355"/>
    </location>
</feature>
<dbReference type="InterPro" id="IPR013968">
    <property type="entry name" value="PKS_KR"/>
</dbReference>
<dbReference type="InterPro" id="IPR042104">
    <property type="entry name" value="PKS_dehydratase_sf"/>
</dbReference>
<dbReference type="GO" id="GO:0031177">
    <property type="term" value="F:phosphopantetheine binding"/>
    <property type="evidence" value="ECO:0007669"/>
    <property type="project" value="InterPro"/>
</dbReference>
<dbReference type="eggNOG" id="KOG1178">
    <property type="taxonomic scope" value="Eukaryota"/>
</dbReference>
<dbReference type="InterPro" id="IPR020806">
    <property type="entry name" value="PKS_PP-bd"/>
</dbReference>
<keyword evidence="4" id="KW-0489">Methyltransferase</keyword>
<evidence type="ECO:0000259" key="14">
    <source>
        <dbReference type="PROSITE" id="PS52019"/>
    </source>
</evidence>
<dbReference type="Gene3D" id="3.30.70.3290">
    <property type="match status" value="1"/>
</dbReference>
<comment type="similarity">
    <text evidence="9">In the C-terminal section; belongs to the NRP synthetase family.</text>
</comment>
<dbReference type="RefSeq" id="XP_006669931.1">
    <property type="nucleotide sequence ID" value="XM_006669868.1"/>
</dbReference>
<dbReference type="PROSITE" id="PS50075">
    <property type="entry name" value="CARRIER"/>
    <property type="match status" value="2"/>
</dbReference>
<dbReference type="InterPro" id="IPR000873">
    <property type="entry name" value="AMP-dep_synth/lig_dom"/>
</dbReference>
<dbReference type="Pfam" id="PF00550">
    <property type="entry name" value="PP-binding"/>
    <property type="match status" value="2"/>
</dbReference>
<dbReference type="SUPFAM" id="SSF53335">
    <property type="entry name" value="S-adenosyl-L-methionine-dependent methyltransferases"/>
    <property type="match status" value="1"/>
</dbReference>
<evidence type="ECO:0000259" key="12">
    <source>
        <dbReference type="PROSITE" id="PS50075"/>
    </source>
</evidence>
<dbReference type="GeneID" id="18166743"/>
<dbReference type="GO" id="GO:0032259">
    <property type="term" value="P:methylation"/>
    <property type="evidence" value="ECO:0007669"/>
    <property type="project" value="UniProtKB-KW"/>
</dbReference>
<dbReference type="InterPro" id="IPR014043">
    <property type="entry name" value="Acyl_transferase_dom"/>
</dbReference>
<dbReference type="InterPro" id="IPR009081">
    <property type="entry name" value="PP-bd_ACP"/>
</dbReference>
<dbReference type="InterPro" id="IPR049551">
    <property type="entry name" value="PKS_DH_C"/>
</dbReference>
<dbReference type="CDD" id="cd00833">
    <property type="entry name" value="PKS"/>
    <property type="match status" value="1"/>
</dbReference>
<evidence type="ECO:0000313" key="15">
    <source>
        <dbReference type="EMBL" id="EGX93348.1"/>
    </source>
</evidence>
<dbReference type="InterPro" id="IPR014031">
    <property type="entry name" value="Ketoacyl_synth_C"/>
</dbReference>
<dbReference type="Pfam" id="PF00698">
    <property type="entry name" value="Acyl_transf_1"/>
    <property type="match status" value="1"/>
</dbReference>
<dbReference type="SUPFAM" id="SSF52777">
    <property type="entry name" value="CoA-dependent acyltransferases"/>
    <property type="match status" value="2"/>
</dbReference>
<dbReference type="GO" id="GO:0006633">
    <property type="term" value="P:fatty acid biosynthetic process"/>
    <property type="evidence" value="ECO:0007669"/>
    <property type="project" value="InterPro"/>
</dbReference>
<dbReference type="Gene3D" id="3.40.366.10">
    <property type="entry name" value="Malonyl-Coenzyme A Acyl Carrier Protein, domain 2"/>
    <property type="match status" value="1"/>
</dbReference>
<accession>G3JD22</accession>
<keyword evidence="5" id="KW-0808">Transferase</keyword>
<evidence type="ECO:0000313" key="16">
    <source>
        <dbReference type="Proteomes" id="UP000001610"/>
    </source>
</evidence>
<dbReference type="Gene3D" id="3.40.50.12780">
    <property type="entry name" value="N-terminal domain of ligase-like"/>
    <property type="match status" value="1"/>
</dbReference>
<dbReference type="EMBL" id="JH126401">
    <property type="protein sequence ID" value="EGX93348.1"/>
    <property type="molecule type" value="Genomic_DNA"/>
</dbReference>
<dbReference type="OMA" id="TTFHFFL"/>
<dbReference type="Gene3D" id="3.10.129.110">
    <property type="entry name" value="Polyketide synthase dehydratase"/>
    <property type="match status" value="1"/>
</dbReference>
<dbReference type="Pfam" id="PF14765">
    <property type="entry name" value="PS-DH"/>
    <property type="match status" value="1"/>
</dbReference>
<feature type="active site" description="Proton acceptor; for dehydratase activity" evidence="10">
    <location>
        <position position="1077"/>
    </location>
</feature>
<dbReference type="SMART" id="SM00827">
    <property type="entry name" value="PKS_AT"/>
    <property type="match status" value="1"/>
</dbReference>
<dbReference type="GO" id="GO:0004315">
    <property type="term" value="F:3-oxoacyl-[acyl-carrier-protein] synthase activity"/>
    <property type="evidence" value="ECO:0007669"/>
    <property type="project" value="InterPro"/>
</dbReference>
<evidence type="ECO:0000256" key="5">
    <source>
        <dbReference type="ARBA" id="ARBA00022679"/>
    </source>
</evidence>
<name>G3JD22_CORMM</name>
<dbReference type="Gene3D" id="3.30.559.30">
    <property type="entry name" value="Nonribosomal peptide synthetase, condensation domain"/>
    <property type="match status" value="1"/>
</dbReference>
<dbReference type="InterPro" id="IPR057326">
    <property type="entry name" value="KR_dom"/>
</dbReference>
<dbReference type="InterPro" id="IPR023213">
    <property type="entry name" value="CAT-like_dom_sf"/>
</dbReference>
<dbReference type="Gene3D" id="3.30.559.10">
    <property type="entry name" value="Chloramphenicol acetyltransferase-like domain"/>
    <property type="match status" value="1"/>
</dbReference>
<feature type="domain" description="Carrier" evidence="12">
    <location>
        <begin position="3603"/>
        <end position="3683"/>
    </location>
</feature>
<dbReference type="GO" id="GO:0016491">
    <property type="term" value="F:oxidoreductase activity"/>
    <property type="evidence" value="ECO:0007669"/>
    <property type="project" value="UniProtKB-KW"/>
</dbReference>
<dbReference type="Gene3D" id="1.10.1200.10">
    <property type="entry name" value="ACP-like"/>
    <property type="match status" value="2"/>
</dbReference>
<evidence type="ECO:0000256" key="3">
    <source>
        <dbReference type="ARBA" id="ARBA00022598"/>
    </source>
</evidence>
<evidence type="ECO:0000256" key="1">
    <source>
        <dbReference type="ARBA" id="ARBA00022450"/>
    </source>
</evidence>
<dbReference type="InterPro" id="IPR001242">
    <property type="entry name" value="Condensation_dom"/>
</dbReference>
<dbReference type="Gene3D" id="3.40.50.150">
    <property type="entry name" value="Vaccinia Virus protein VP39"/>
    <property type="match status" value="1"/>
</dbReference>
<dbReference type="GO" id="GO:0044550">
    <property type="term" value="P:secondary metabolite biosynthetic process"/>
    <property type="evidence" value="ECO:0007669"/>
    <property type="project" value="TreeGrafter"/>
</dbReference>
<dbReference type="eggNOG" id="KOG1202">
    <property type="taxonomic scope" value="Eukaryota"/>
</dbReference>
<keyword evidence="1" id="KW-0596">Phosphopantetheine</keyword>
<feature type="domain" description="Carrier" evidence="12">
    <location>
        <begin position="2472"/>
        <end position="2547"/>
    </location>
</feature>
<dbReference type="Gene3D" id="3.40.50.720">
    <property type="entry name" value="NAD(P)-binding Rossmann-like Domain"/>
    <property type="match status" value="2"/>
</dbReference>
<dbReference type="SUPFAM" id="SSF53901">
    <property type="entry name" value="Thiolase-like"/>
    <property type="match status" value="1"/>
</dbReference>
<evidence type="ECO:0000256" key="4">
    <source>
        <dbReference type="ARBA" id="ARBA00022603"/>
    </source>
</evidence>
<evidence type="ECO:0000259" key="13">
    <source>
        <dbReference type="PROSITE" id="PS52004"/>
    </source>
</evidence>
<evidence type="ECO:0000256" key="6">
    <source>
        <dbReference type="ARBA" id="ARBA00022737"/>
    </source>
</evidence>
<dbReference type="Pfam" id="PF02801">
    <property type="entry name" value="Ketoacyl-synt_C"/>
    <property type="match status" value="1"/>
</dbReference>
<dbReference type="SUPFAM" id="SSF52151">
    <property type="entry name" value="FabD/lysophospholipase-like"/>
    <property type="match status" value="1"/>
</dbReference>
<dbReference type="SUPFAM" id="SSF51735">
    <property type="entry name" value="NAD(P)-binding Rossmann-fold domains"/>
    <property type="match status" value="2"/>
</dbReference>
<keyword evidence="16" id="KW-1185">Reference proteome</keyword>
<feature type="region of interest" description="Disordered" evidence="11">
    <location>
        <begin position="2577"/>
        <end position="2610"/>
    </location>
</feature>
<dbReference type="OrthoDB" id="329835at2759"/>